<reference evidence="1 2" key="1">
    <citation type="submission" date="2016-04" db="EMBL/GenBank/DDBJ databases">
        <title>A degradative enzymes factory behind the ericoid mycorrhizal symbiosis.</title>
        <authorList>
            <consortium name="DOE Joint Genome Institute"/>
            <person name="Martino E."/>
            <person name="Morin E."/>
            <person name="Grelet G."/>
            <person name="Kuo A."/>
            <person name="Kohler A."/>
            <person name="Daghino S."/>
            <person name="Barry K."/>
            <person name="Choi C."/>
            <person name="Cichocki N."/>
            <person name="Clum A."/>
            <person name="Copeland A."/>
            <person name="Hainaut M."/>
            <person name="Haridas S."/>
            <person name="Labutti K."/>
            <person name="Lindquist E."/>
            <person name="Lipzen A."/>
            <person name="Khouja H.-R."/>
            <person name="Murat C."/>
            <person name="Ohm R."/>
            <person name="Olson A."/>
            <person name="Spatafora J."/>
            <person name="Veneault-Fourrey C."/>
            <person name="Henrissat B."/>
            <person name="Grigoriev I."/>
            <person name="Martin F."/>
            <person name="Perotto S."/>
        </authorList>
    </citation>
    <scope>NUCLEOTIDE SEQUENCE [LARGE SCALE GENOMIC DNA]</scope>
    <source>
        <strain evidence="1 2">F</strain>
    </source>
</reference>
<protein>
    <submittedName>
        <fullName evidence="1">Uncharacterized protein</fullName>
    </submittedName>
</protein>
<dbReference type="AlphaFoldDB" id="A0A2J6RCV6"/>
<accession>A0A2J6RCV6</accession>
<dbReference type="OrthoDB" id="3565161at2759"/>
<evidence type="ECO:0000313" key="1">
    <source>
        <dbReference type="EMBL" id="PMD36341.1"/>
    </source>
</evidence>
<keyword evidence="2" id="KW-1185">Reference proteome</keyword>
<sequence length="493" mass="57775">MQYQRTEVGGLGQGCEKALRRSGTKITRKDKVVDEHKQLIAEKEDLLIVIEEERCRLAFDLLDLQRRQETQKALLNLVQKLLTVQKFVVVSLRFSNNLYFILAFHYQFEEIRNKITRLHESTEILRSDRLKLLDLLDAHYQSHDLHHQELLDQAQETIDNISEGVDFGTEWAQVLFVNMKEELDSVKAIDLETIAFRENSKKRLKFLKAADIEDVTKLRLPLAPVTWGHITSMKDAMEVLNTRMQINPMFLHKSTLEALRSFFVSPDVAAIFRDLDNITKPAFLRLVNDFLEVKVSPQRIEAFLYYCNEVGDLFSANRASRVSTYHEGWELVHEMPVAGPARAAKHLLPLPHGAVDFWRWLRQSQDLFLILDRKITESALINFMRDRYPPFQRLRPDAVKQHLHYFHNSGLRYLYTNETTEAGTPILFRIDNGWDSPRYTRYDPVIKNPAPWFKHPRSLTRNPKVIVSLKAERYGDKKVLREEMLYEMLEPVF</sequence>
<organism evidence="1 2">
    <name type="scientific">Hyaloscypha variabilis (strain UAMH 11265 / GT02V1 / F)</name>
    <name type="common">Meliniomyces variabilis</name>
    <dbReference type="NCBI Taxonomy" id="1149755"/>
    <lineage>
        <taxon>Eukaryota</taxon>
        <taxon>Fungi</taxon>
        <taxon>Dikarya</taxon>
        <taxon>Ascomycota</taxon>
        <taxon>Pezizomycotina</taxon>
        <taxon>Leotiomycetes</taxon>
        <taxon>Helotiales</taxon>
        <taxon>Hyaloscyphaceae</taxon>
        <taxon>Hyaloscypha</taxon>
        <taxon>Hyaloscypha variabilis</taxon>
    </lineage>
</organism>
<gene>
    <name evidence="1" type="ORF">L207DRAFT_533200</name>
</gene>
<proteinExistence type="predicted"/>
<evidence type="ECO:0000313" key="2">
    <source>
        <dbReference type="Proteomes" id="UP000235786"/>
    </source>
</evidence>
<name>A0A2J6RCV6_HYAVF</name>
<dbReference type="Proteomes" id="UP000235786">
    <property type="component" value="Unassembled WGS sequence"/>
</dbReference>
<dbReference type="EMBL" id="KZ613951">
    <property type="protein sequence ID" value="PMD36341.1"/>
    <property type="molecule type" value="Genomic_DNA"/>
</dbReference>